<accession>A0AAE7JS84</accession>
<evidence type="ECO:0000256" key="4">
    <source>
        <dbReference type="ARBA" id="ARBA00023163"/>
    </source>
</evidence>
<dbReference type="PANTHER" id="PTHR44688">
    <property type="entry name" value="DNA-BINDING TRANSCRIPTIONAL ACTIVATOR DEVR_DOSR"/>
    <property type="match status" value="1"/>
</dbReference>
<evidence type="ECO:0000313" key="6">
    <source>
        <dbReference type="EMBL" id="QKJ57649.1"/>
    </source>
</evidence>
<keyword evidence="1" id="KW-0805">Transcription regulation</keyword>
<dbReference type="Gene3D" id="1.10.10.10">
    <property type="entry name" value="Winged helix-like DNA-binding domain superfamily/Winged helix DNA-binding domain"/>
    <property type="match status" value="1"/>
</dbReference>
<evidence type="ECO:0000313" key="7">
    <source>
        <dbReference type="Proteomes" id="UP000503464"/>
    </source>
</evidence>
<dbReference type="PROSITE" id="PS50043">
    <property type="entry name" value="HTH_LUXR_2"/>
    <property type="match status" value="1"/>
</dbReference>
<evidence type="ECO:0000256" key="2">
    <source>
        <dbReference type="ARBA" id="ARBA00023125"/>
    </source>
</evidence>
<dbReference type="AlphaFoldDB" id="A0AAE7JS84"/>
<protein>
    <submittedName>
        <fullName evidence="6">Helix-turn-helix transcriptional regulator</fullName>
    </submittedName>
</protein>
<keyword evidence="4" id="KW-0804">Transcription</keyword>
<keyword evidence="3" id="KW-0010">Activator</keyword>
<evidence type="ECO:0000259" key="5">
    <source>
        <dbReference type="PROSITE" id="PS50043"/>
    </source>
</evidence>
<dbReference type="PANTHER" id="PTHR44688:SF16">
    <property type="entry name" value="DNA-BINDING TRANSCRIPTIONAL ACTIVATOR DEVR_DOSR"/>
    <property type="match status" value="1"/>
</dbReference>
<evidence type="ECO:0000256" key="3">
    <source>
        <dbReference type="ARBA" id="ARBA00023159"/>
    </source>
</evidence>
<organism evidence="6 7">
    <name type="scientific">Serratia fonticola</name>
    <dbReference type="NCBI Taxonomy" id="47917"/>
    <lineage>
        <taxon>Bacteria</taxon>
        <taxon>Pseudomonadati</taxon>
        <taxon>Pseudomonadota</taxon>
        <taxon>Gammaproteobacteria</taxon>
        <taxon>Enterobacterales</taxon>
        <taxon>Yersiniaceae</taxon>
        <taxon>Serratia</taxon>
    </lineage>
</organism>
<gene>
    <name evidence="6" type="ORF">G9399_03660</name>
</gene>
<name>A0AAE7JS84_SERFO</name>
<dbReference type="SMART" id="SM00421">
    <property type="entry name" value="HTH_LUXR"/>
    <property type="match status" value="1"/>
</dbReference>
<dbReference type="RefSeq" id="WP_173408688.1">
    <property type="nucleotide sequence ID" value="NZ_CP054160.3"/>
</dbReference>
<evidence type="ECO:0000256" key="1">
    <source>
        <dbReference type="ARBA" id="ARBA00023015"/>
    </source>
</evidence>
<dbReference type="GO" id="GO:0003677">
    <property type="term" value="F:DNA binding"/>
    <property type="evidence" value="ECO:0007669"/>
    <property type="project" value="UniProtKB-KW"/>
</dbReference>
<proteinExistence type="predicted"/>
<dbReference type="InterPro" id="IPR036388">
    <property type="entry name" value="WH-like_DNA-bd_sf"/>
</dbReference>
<dbReference type="PRINTS" id="PR00038">
    <property type="entry name" value="HTHLUXR"/>
</dbReference>
<dbReference type="GO" id="GO:0006355">
    <property type="term" value="P:regulation of DNA-templated transcription"/>
    <property type="evidence" value="ECO:0007669"/>
    <property type="project" value="InterPro"/>
</dbReference>
<sequence length="188" mass="21372">MTIYIVTENNFFFLGIKAKLLFSPKDINQLLPKVLERSEMADFEKNDVFIFYTSNVGVELSFQISTGNFPGKVIFIPTSRKEKFKLSFNQYVVLDSSATIDDIVAKIISNDSEDSHAQKAAKDPLTRQEHAVMRHTIDGMDVHKIGQCLSISIKTVYAHRRNALHKLGGRNIFEIWPFSGKFLRDAVV</sequence>
<dbReference type="CDD" id="cd06170">
    <property type="entry name" value="LuxR_C_like"/>
    <property type="match status" value="1"/>
</dbReference>
<dbReference type="Pfam" id="PF00196">
    <property type="entry name" value="GerE"/>
    <property type="match status" value="1"/>
</dbReference>
<dbReference type="InterPro" id="IPR000792">
    <property type="entry name" value="Tscrpt_reg_LuxR_C"/>
</dbReference>
<keyword evidence="2" id="KW-0238">DNA-binding</keyword>
<dbReference type="PROSITE" id="PS00622">
    <property type="entry name" value="HTH_LUXR_1"/>
    <property type="match status" value="1"/>
</dbReference>
<dbReference type="SUPFAM" id="SSF46894">
    <property type="entry name" value="C-terminal effector domain of the bipartite response regulators"/>
    <property type="match status" value="1"/>
</dbReference>
<feature type="domain" description="HTH luxR-type" evidence="5">
    <location>
        <begin position="118"/>
        <end position="181"/>
    </location>
</feature>
<dbReference type="Proteomes" id="UP000503464">
    <property type="component" value="Chromosome"/>
</dbReference>
<reference evidence="7" key="1">
    <citation type="submission" date="2020-03" db="EMBL/GenBank/DDBJ databases">
        <title>Genome sequences of seven Enterobacteriaceae strains isolated from Canadian wastewater treatment facilities.</title>
        <authorList>
            <person name="Huang H."/>
            <person name="Chmara J.T."/>
            <person name="Duceppe M.-O."/>
        </authorList>
    </citation>
    <scope>NUCLEOTIDE SEQUENCE [LARGE SCALE GENOMIC DNA]</scope>
    <source>
        <strain evidence="7">Biosolid 3</strain>
    </source>
</reference>
<dbReference type="InterPro" id="IPR016032">
    <property type="entry name" value="Sig_transdc_resp-reg_C-effctor"/>
</dbReference>
<dbReference type="EMBL" id="CP054160">
    <property type="protein sequence ID" value="QKJ57649.1"/>
    <property type="molecule type" value="Genomic_DNA"/>
</dbReference>